<name>A0AA85C1F5_9TREM</name>
<dbReference type="PANTHER" id="PTHR46026">
    <property type="entry name" value="RHO-TYPE GUANINE NUCLEOTIDE EXCHANGE FACTOR, ISOFORM F"/>
    <property type="match status" value="1"/>
</dbReference>
<dbReference type="Gene3D" id="1.20.900.10">
    <property type="entry name" value="Dbl homology (DH) domain"/>
    <property type="match status" value="1"/>
</dbReference>
<dbReference type="PROSITE" id="PS50010">
    <property type="entry name" value="DH_2"/>
    <property type="match status" value="1"/>
</dbReference>
<evidence type="ECO:0000259" key="2">
    <source>
        <dbReference type="PROSITE" id="PS50010"/>
    </source>
</evidence>
<feature type="domain" description="DH" evidence="2">
    <location>
        <begin position="67"/>
        <end position="246"/>
    </location>
</feature>
<feature type="region of interest" description="Disordered" evidence="1">
    <location>
        <begin position="426"/>
        <end position="469"/>
    </location>
</feature>
<dbReference type="SMART" id="SM00325">
    <property type="entry name" value="RhoGEF"/>
    <property type="match status" value="1"/>
</dbReference>
<dbReference type="Pfam" id="PF00621">
    <property type="entry name" value="RhoGEF"/>
    <property type="match status" value="1"/>
</dbReference>
<accession>A0AA85C1F5</accession>
<dbReference type="InterPro" id="IPR035899">
    <property type="entry name" value="DBL_dom_sf"/>
</dbReference>
<feature type="compositionally biased region" description="Basic and acidic residues" evidence="1">
    <location>
        <begin position="445"/>
        <end position="466"/>
    </location>
</feature>
<feature type="region of interest" description="Disordered" evidence="1">
    <location>
        <begin position="701"/>
        <end position="723"/>
    </location>
</feature>
<dbReference type="GO" id="GO:0005737">
    <property type="term" value="C:cytoplasm"/>
    <property type="evidence" value="ECO:0007669"/>
    <property type="project" value="TreeGrafter"/>
</dbReference>
<protein>
    <recommendedName>
        <fullName evidence="2">DH domain-containing protein</fullName>
    </recommendedName>
</protein>
<evidence type="ECO:0000256" key="1">
    <source>
        <dbReference type="SAM" id="MobiDB-lite"/>
    </source>
</evidence>
<dbReference type="AlphaFoldDB" id="A0AA85C1F5"/>
<dbReference type="InterPro" id="IPR000219">
    <property type="entry name" value="DH_dom"/>
</dbReference>
<dbReference type="Proteomes" id="UP000050791">
    <property type="component" value="Unassembled WGS sequence"/>
</dbReference>
<dbReference type="InterPro" id="IPR011993">
    <property type="entry name" value="PH-like_dom_sf"/>
</dbReference>
<reference evidence="4" key="1">
    <citation type="submission" date="2023-11" db="UniProtKB">
        <authorList>
            <consortium name="WormBaseParasite"/>
        </authorList>
    </citation>
    <scope>IDENTIFICATION</scope>
</reference>
<dbReference type="SUPFAM" id="SSF48065">
    <property type="entry name" value="DBL homology domain (DH-domain)"/>
    <property type="match status" value="1"/>
</dbReference>
<feature type="region of interest" description="Disordered" evidence="1">
    <location>
        <begin position="528"/>
        <end position="560"/>
    </location>
</feature>
<dbReference type="GO" id="GO:0005085">
    <property type="term" value="F:guanyl-nucleotide exchange factor activity"/>
    <property type="evidence" value="ECO:0007669"/>
    <property type="project" value="InterPro"/>
</dbReference>
<organism evidence="3 4">
    <name type="scientific">Schistosoma mattheei</name>
    <dbReference type="NCBI Taxonomy" id="31246"/>
    <lineage>
        <taxon>Eukaryota</taxon>
        <taxon>Metazoa</taxon>
        <taxon>Spiralia</taxon>
        <taxon>Lophotrochozoa</taxon>
        <taxon>Platyhelminthes</taxon>
        <taxon>Trematoda</taxon>
        <taxon>Digenea</taxon>
        <taxon>Strigeidida</taxon>
        <taxon>Schistosomatoidea</taxon>
        <taxon>Schistosomatidae</taxon>
        <taxon>Schistosoma</taxon>
    </lineage>
</organism>
<evidence type="ECO:0000313" key="4">
    <source>
        <dbReference type="WBParaSite" id="SMTH1_97320.1"/>
    </source>
</evidence>
<dbReference type="WBParaSite" id="SMTH1_97320.1">
    <property type="protein sequence ID" value="SMTH1_97320.1"/>
    <property type="gene ID" value="SMTH1_97320"/>
</dbReference>
<proteinExistence type="predicted"/>
<dbReference type="Gene3D" id="2.30.29.30">
    <property type="entry name" value="Pleckstrin-homology domain (PH domain)/Phosphotyrosine-binding domain (PTB)"/>
    <property type="match status" value="1"/>
</dbReference>
<evidence type="ECO:0000313" key="3">
    <source>
        <dbReference type="Proteomes" id="UP000050791"/>
    </source>
</evidence>
<sequence>MSQKQLLVCALYDYNRHIPMSFHLKKATNYVTYATSSGIFLSLINLLVDEKGNPTTDGSSLIHLQNFQNEIIQHVLEGELRQVSELSQLLSVFMINLEPLLHLSFLNKLVNLRDILFQTISIHQHLASALTEMKCTHGPKCMGRLFLDFAPAINAIGCDYSKIYLHVITGLEEHITEVTKYMSSFNIKLQLVHCKQQLTLIFERLGRYPLLLKEMERYLEEPHVDRPDILRAMNVYSEITERCAILRKFKEYDINVLLSVINGWRGPPIQQLGDPILTLRVLLVNIQVNQSTISLPDFIHMNDILTRKTQLSLLVIFPTCVLLLARTNQTNVYDYTVKIPLNNLAVIRSTESEADLDLLIKDLNSMNMDVIPCQITLSCTDQNARDLLVSTLTDLIQYQTQNEQQSPDIDQCHTKNESISLDFFSQPDSSSLDKHGNTSLSSLPLRKDTLDNEKLKSSSKVTRDENNQIDQHQSTLVMSTLSMKDPQGFKFPPDSTDNLAVQHTYTKDISKISFVNNDNVVKITDNYNFISDSTNNNDDNKRRFSSSLKKSKAPRPLTEPSNICAEELNNESQHHQSSVIDPQSKQIFTPVDNTCTMVLTSDVLTSSSGLRFLPHRITTNAHVLWFNIDKAIVGTRQSYSTSIDLPGVIPYKNNEQLSSDNDLIHVIPCLRVDGPLDFNRAIESNIPGLLLDFSISHKNQHNRVRAQSPKVTDSSKESRRKRGGTVQFLCNNRQKSAITAEDVLRSAGKIHENELRTADDTKILQVIEAYCASSWTHPSYRTLDSVKNECQIGGQGILSPVESRTLLQHFRYPKKPSTSFLSISSSGMHSRQEQDSHITDASIFELSRQSLPLSMFSSKASLKRSESINKSQTCLSQDGTVCLNQNMAANVINSYSKIISSVTTNSSCTNCTPCNSNQSSSYTHKIQCESILKTFSPPPVILPTHSGRR</sequence>
<feature type="compositionally biased region" description="Polar residues" evidence="1">
    <location>
        <begin position="528"/>
        <end position="537"/>
    </location>
</feature>
<dbReference type="PANTHER" id="PTHR46026:SF1">
    <property type="entry name" value="RHO-TYPE GUANINE NUCLEOTIDE EXCHANGE FACTOR, ISOFORM F"/>
    <property type="match status" value="1"/>
</dbReference>